<dbReference type="CDD" id="cd03875">
    <property type="entry name" value="M28_Fxna_like"/>
    <property type="match status" value="1"/>
</dbReference>
<dbReference type="Gene3D" id="3.40.630.10">
    <property type="entry name" value="Zn peptidases"/>
    <property type="match status" value="1"/>
</dbReference>
<gene>
    <name evidence="19" type="ORF">DGUA_6G001789</name>
</gene>
<evidence type="ECO:0000256" key="11">
    <source>
        <dbReference type="ARBA" id="ARBA00023049"/>
    </source>
</evidence>
<dbReference type="PANTHER" id="PTHR12147:SF22">
    <property type="entry name" value="ENDOPLASMIC RETICULUM METALLOPEPTIDASE 1"/>
    <property type="match status" value="1"/>
</dbReference>
<feature type="transmembrane region" description="Helical" evidence="15">
    <location>
        <begin position="527"/>
        <end position="546"/>
    </location>
</feature>
<evidence type="ECO:0000256" key="3">
    <source>
        <dbReference type="ARBA" id="ARBA00010918"/>
    </source>
</evidence>
<comment type="similarity">
    <text evidence="3">Belongs to the peptidase M28 family.</text>
</comment>
<keyword evidence="9" id="KW-0862">Zinc</keyword>
<evidence type="ECO:0000256" key="14">
    <source>
        <dbReference type="ARBA" id="ARBA00078796"/>
    </source>
</evidence>
<keyword evidence="12 15" id="KW-0472">Membrane</keyword>
<keyword evidence="4" id="KW-0645">Protease</keyword>
<evidence type="ECO:0000259" key="17">
    <source>
        <dbReference type="Pfam" id="PF22248"/>
    </source>
</evidence>
<evidence type="ECO:0000313" key="19">
    <source>
        <dbReference type="EMBL" id="SPP74190.1"/>
    </source>
</evidence>
<evidence type="ECO:0000256" key="9">
    <source>
        <dbReference type="ARBA" id="ARBA00022833"/>
    </source>
</evidence>
<evidence type="ECO:0000259" key="16">
    <source>
        <dbReference type="Pfam" id="PF04389"/>
    </source>
</evidence>
<name>A0A3B0JFT0_DROGU</name>
<comment type="subcellular location">
    <subcellularLocation>
        <location evidence="2">Endoplasmic reticulum membrane</location>
        <topology evidence="2">Multi-pass membrane protein</topology>
    </subcellularLocation>
</comment>
<feature type="transmembrane region" description="Helical" evidence="15">
    <location>
        <begin position="596"/>
        <end position="618"/>
    </location>
</feature>
<dbReference type="GO" id="GO:0006508">
    <property type="term" value="P:proteolysis"/>
    <property type="evidence" value="ECO:0007669"/>
    <property type="project" value="UniProtKB-KW"/>
</dbReference>
<dbReference type="FunFam" id="3.40.630.10:FF:000008">
    <property type="entry name" value="Endoplasmic reticulum metallopeptidase 1"/>
    <property type="match status" value="1"/>
</dbReference>
<feature type="domain" description="Peptidase M28" evidence="16">
    <location>
        <begin position="155"/>
        <end position="350"/>
    </location>
</feature>
<dbReference type="InterPro" id="IPR007484">
    <property type="entry name" value="Peptidase_M28"/>
</dbReference>
<feature type="transmembrane region" description="Helical" evidence="15">
    <location>
        <begin position="625"/>
        <end position="649"/>
    </location>
</feature>
<dbReference type="SUPFAM" id="SSF53187">
    <property type="entry name" value="Zn-dependent exopeptidases"/>
    <property type="match status" value="1"/>
</dbReference>
<evidence type="ECO:0000256" key="7">
    <source>
        <dbReference type="ARBA" id="ARBA00022801"/>
    </source>
</evidence>
<evidence type="ECO:0000256" key="13">
    <source>
        <dbReference type="ARBA" id="ARBA00023180"/>
    </source>
</evidence>
<evidence type="ECO:0000256" key="5">
    <source>
        <dbReference type="ARBA" id="ARBA00022692"/>
    </source>
</evidence>
<dbReference type="PANTHER" id="PTHR12147">
    <property type="entry name" value="METALLOPEPTIDASE M28 FAMILY MEMBER"/>
    <property type="match status" value="1"/>
</dbReference>
<keyword evidence="6" id="KW-0479">Metal-binding</keyword>
<organism evidence="19 20">
    <name type="scientific">Drosophila guanche</name>
    <name type="common">Fruit fly</name>
    <dbReference type="NCBI Taxonomy" id="7266"/>
    <lineage>
        <taxon>Eukaryota</taxon>
        <taxon>Metazoa</taxon>
        <taxon>Ecdysozoa</taxon>
        <taxon>Arthropoda</taxon>
        <taxon>Hexapoda</taxon>
        <taxon>Insecta</taxon>
        <taxon>Pterygota</taxon>
        <taxon>Neoptera</taxon>
        <taxon>Endopterygota</taxon>
        <taxon>Diptera</taxon>
        <taxon>Brachycera</taxon>
        <taxon>Muscomorpha</taxon>
        <taxon>Ephydroidea</taxon>
        <taxon>Drosophilidae</taxon>
        <taxon>Drosophila</taxon>
        <taxon>Sophophora</taxon>
    </lineage>
</organism>
<feature type="transmembrane region" description="Helical" evidence="15">
    <location>
        <begin position="38"/>
        <end position="60"/>
    </location>
</feature>
<evidence type="ECO:0000256" key="10">
    <source>
        <dbReference type="ARBA" id="ARBA00022989"/>
    </source>
</evidence>
<feature type="domain" description="Endoplasmic reticulum metallopeptidase 1/1-A TM" evidence="18">
    <location>
        <begin position="425"/>
        <end position="638"/>
    </location>
</feature>
<keyword evidence="8" id="KW-0256">Endoplasmic reticulum</keyword>
<feature type="transmembrane region" description="Helical" evidence="15">
    <location>
        <begin position="389"/>
        <end position="411"/>
    </location>
</feature>
<evidence type="ECO:0000259" key="18">
    <source>
        <dbReference type="Pfam" id="PF22249"/>
    </source>
</evidence>
<evidence type="ECO:0000313" key="20">
    <source>
        <dbReference type="Proteomes" id="UP000268350"/>
    </source>
</evidence>
<protein>
    <recommendedName>
        <fullName evidence="14">FXNA-like protease</fullName>
    </recommendedName>
</protein>
<dbReference type="Pfam" id="PF22249">
    <property type="entry name" value="ERMP1-TM"/>
    <property type="match status" value="1"/>
</dbReference>
<feature type="transmembrane region" description="Helical" evidence="15">
    <location>
        <begin position="423"/>
        <end position="444"/>
    </location>
</feature>
<evidence type="ECO:0000256" key="6">
    <source>
        <dbReference type="ARBA" id="ARBA00022723"/>
    </source>
</evidence>
<feature type="transmembrane region" description="Helical" evidence="15">
    <location>
        <begin position="500"/>
        <end position="521"/>
    </location>
</feature>
<dbReference type="OMA" id="RIFYEHD"/>
<keyword evidence="20" id="KW-1185">Reference proteome</keyword>
<evidence type="ECO:0000256" key="12">
    <source>
        <dbReference type="ARBA" id="ARBA00023136"/>
    </source>
</evidence>
<dbReference type="Pfam" id="PF04389">
    <property type="entry name" value="Peptidase_M28"/>
    <property type="match status" value="1"/>
</dbReference>
<feature type="domain" description="Endoplasmic reticulum metallopeptidase 1-like C-terminal" evidence="17">
    <location>
        <begin position="653"/>
        <end position="883"/>
    </location>
</feature>
<proteinExistence type="inferred from homology"/>
<dbReference type="InterPro" id="IPR045175">
    <property type="entry name" value="M28_fam"/>
</dbReference>
<dbReference type="InterPro" id="IPR053973">
    <property type="entry name" value="ERMP1-like_C"/>
</dbReference>
<evidence type="ECO:0000256" key="15">
    <source>
        <dbReference type="SAM" id="Phobius"/>
    </source>
</evidence>
<dbReference type="GO" id="GO:0008235">
    <property type="term" value="F:metalloexopeptidase activity"/>
    <property type="evidence" value="ECO:0007669"/>
    <property type="project" value="InterPro"/>
</dbReference>
<keyword evidence="13" id="KW-0325">Glycoprotein</keyword>
<dbReference type="Pfam" id="PF22248">
    <property type="entry name" value="ERMP1_C"/>
    <property type="match status" value="1"/>
</dbReference>
<dbReference type="EMBL" id="OUUW01000001">
    <property type="protein sequence ID" value="SPP74190.1"/>
    <property type="molecule type" value="Genomic_DNA"/>
</dbReference>
<dbReference type="InterPro" id="IPR053974">
    <property type="entry name" value="ERMP1_1-A_TM"/>
</dbReference>
<dbReference type="Proteomes" id="UP000268350">
    <property type="component" value="Unassembled WGS sequence"/>
</dbReference>
<keyword evidence="7" id="KW-0378">Hydrolase</keyword>
<dbReference type="InterPro" id="IPR048024">
    <property type="entry name" value="Fxna-like_M28_dom"/>
</dbReference>
<dbReference type="STRING" id="7266.A0A3B0JFT0"/>
<keyword evidence="10 15" id="KW-1133">Transmembrane helix</keyword>
<sequence length="885" mass="100245">MNRKTDKVSIGQDSSSDTALIEVLSGPTGSRRKRRLSWYYAPSFLLLWVALFYAIVLPLYNRLPERLTVADEALKPGQFVAERAQRQLLDFDRIGPKVVGSIANEVTTVAFLVNEAEKIRAQMRSDLYELEVDVQAPSGGYVFVDMVNMYQGIQNVIVKLSAKSSQSESYLLLNSHFDSKPSSPGSGDDGTMVVVMLEVLRQMAISETPFEHSIVFLFNGAEENPLQGSHGFITQHKWAQNVKAFINLEVGGSGGRELLFQSGPNNPWLMKYYRQHALHPFATTMAEEIFQSGILPSDSDFRIFRDYGNVPGLDIAQVSNGYVYHTVFDTFEAVPGGSVQNTGENILALVRAYTNATELHNPEEHDEGHAVFFDFLGLFFVYYTETTGIILNCVIAVFSLVLVGVSLWRMARLSELTAGQISLWFAIILGLHVVGFLLCLGLPLLMAVMFDAGDRSLTYFSNNWLVLGLYVCPAVIGLVLPLTLYYTLKPNAQLSHSYHLHISLHAHCVILAILAIVLTAVSLRTPYLCLLSMIFYSAALLINLLSTLHERGYYWVITVQVLQLLPFCYFCYLFYMFLVIFFPVLGRNNSGTNPDLIIALFCALCTFFALGFVAQFINMFRWPKLILLGLGVVTFIFCMIAVSEVGFPYRPKTNVMRVNFLHTRRIFYEFDGSVSHSDSGYYFDYQDRRELNPLKDSPTVNLTGLVRVEPDCDKYVMCGIPCFYYSWCSQRTRAGWLPRETEVVMPGVELKFELLGRTVSEANRTIRFDYELSGPPHMNVFVQPLGGAKVEDWSFVRTMLDEPEKFSAPYQIFFSYGKDDSPLQFHIELSKSDGDFVGPSLELGIVGHYVSYDYERDPEARQFIKDFPDYVHVMEWPSIFKRYIY</sequence>
<evidence type="ECO:0000256" key="4">
    <source>
        <dbReference type="ARBA" id="ARBA00022670"/>
    </source>
</evidence>
<evidence type="ECO:0000256" key="8">
    <source>
        <dbReference type="ARBA" id="ARBA00022824"/>
    </source>
</evidence>
<feature type="transmembrane region" description="Helical" evidence="15">
    <location>
        <begin position="464"/>
        <end position="488"/>
    </location>
</feature>
<dbReference type="GO" id="GO:0005789">
    <property type="term" value="C:endoplasmic reticulum membrane"/>
    <property type="evidence" value="ECO:0007669"/>
    <property type="project" value="UniProtKB-SubCell"/>
</dbReference>
<feature type="transmembrane region" description="Helical" evidence="15">
    <location>
        <begin position="553"/>
        <end position="584"/>
    </location>
</feature>
<dbReference type="GO" id="GO:0046872">
    <property type="term" value="F:metal ion binding"/>
    <property type="evidence" value="ECO:0007669"/>
    <property type="project" value="UniProtKB-KW"/>
</dbReference>
<keyword evidence="5 15" id="KW-0812">Transmembrane</keyword>
<accession>A0A3B0JFT0</accession>
<evidence type="ECO:0000256" key="1">
    <source>
        <dbReference type="ARBA" id="ARBA00001947"/>
    </source>
</evidence>
<evidence type="ECO:0000256" key="2">
    <source>
        <dbReference type="ARBA" id="ARBA00004477"/>
    </source>
</evidence>
<keyword evidence="11" id="KW-0482">Metalloprotease</keyword>
<dbReference type="AlphaFoldDB" id="A0A3B0JFT0"/>
<comment type="cofactor">
    <cofactor evidence="1">
        <name>Zn(2+)</name>
        <dbReference type="ChEBI" id="CHEBI:29105"/>
    </cofactor>
</comment>
<reference evidence="20" key="1">
    <citation type="submission" date="2018-01" db="EMBL/GenBank/DDBJ databases">
        <authorList>
            <person name="Alioto T."/>
            <person name="Alioto T."/>
        </authorList>
    </citation>
    <scope>NUCLEOTIDE SEQUENCE [LARGE SCALE GENOMIC DNA]</scope>
</reference>
<dbReference type="OrthoDB" id="76293at2759"/>